<dbReference type="Proteomes" id="UP001428341">
    <property type="component" value="Unassembled WGS sequence"/>
</dbReference>
<dbReference type="PANTHER" id="PTHR35128">
    <property type="entry name" value="SECRETION-REGULATING GUANINE NUCLEOTIDE EXCHANGE FACTOR"/>
    <property type="match status" value="1"/>
</dbReference>
<evidence type="ECO:0000313" key="2">
    <source>
        <dbReference type="EMBL" id="KAK9188069.1"/>
    </source>
</evidence>
<gene>
    <name evidence="2" type="ORF">WN944_019468</name>
</gene>
<dbReference type="InterPro" id="IPR029058">
    <property type="entry name" value="AB_hydrolase_fold"/>
</dbReference>
<dbReference type="PANTHER" id="PTHR35128:SF1">
    <property type="entry name" value="SECRETION-REGULATING GUANINE NUCLEOTIDE EXCHANGE FACTOR"/>
    <property type="match status" value="1"/>
</dbReference>
<dbReference type="SUPFAM" id="SSF53474">
    <property type="entry name" value="alpha/beta-Hydrolases"/>
    <property type="match status" value="1"/>
</dbReference>
<reference evidence="2 3" key="1">
    <citation type="submission" date="2024-05" db="EMBL/GenBank/DDBJ databases">
        <title>Haplotype-resolved chromosome-level genome assembly of Huyou (Citrus changshanensis).</title>
        <authorList>
            <person name="Miao C."/>
            <person name="Chen W."/>
            <person name="Wu Y."/>
            <person name="Wang L."/>
            <person name="Zhao S."/>
            <person name="Grierson D."/>
            <person name="Xu C."/>
            <person name="Chen K."/>
        </authorList>
    </citation>
    <scope>NUCLEOTIDE SEQUENCE [LARGE SCALE GENOMIC DNA]</scope>
    <source>
        <strain evidence="2">01-14</strain>
        <tissue evidence="2">Leaf</tissue>
    </source>
</reference>
<dbReference type="AlphaFoldDB" id="A0AAP0M1Q5"/>
<organism evidence="2 3">
    <name type="scientific">Citrus x changshan-huyou</name>
    <dbReference type="NCBI Taxonomy" id="2935761"/>
    <lineage>
        <taxon>Eukaryota</taxon>
        <taxon>Viridiplantae</taxon>
        <taxon>Streptophyta</taxon>
        <taxon>Embryophyta</taxon>
        <taxon>Tracheophyta</taxon>
        <taxon>Spermatophyta</taxon>
        <taxon>Magnoliopsida</taxon>
        <taxon>eudicotyledons</taxon>
        <taxon>Gunneridae</taxon>
        <taxon>Pentapetalae</taxon>
        <taxon>rosids</taxon>
        <taxon>malvids</taxon>
        <taxon>Sapindales</taxon>
        <taxon>Rutaceae</taxon>
        <taxon>Aurantioideae</taxon>
        <taxon>Citrus</taxon>
    </lineage>
</organism>
<dbReference type="Gene3D" id="3.40.50.1820">
    <property type="entry name" value="alpha/beta hydrolase"/>
    <property type="match status" value="1"/>
</dbReference>
<dbReference type="Pfam" id="PF03108">
    <property type="entry name" value="DBD_Tnp_Mut"/>
    <property type="match status" value="1"/>
</dbReference>
<accession>A0AAP0M1Q5</accession>
<evidence type="ECO:0000259" key="1">
    <source>
        <dbReference type="Pfam" id="PF03108"/>
    </source>
</evidence>
<feature type="domain" description="Transposase MuDR plant" evidence="1">
    <location>
        <begin position="228"/>
        <end position="290"/>
    </location>
</feature>
<proteinExistence type="predicted"/>
<dbReference type="InterPro" id="IPR004332">
    <property type="entry name" value="Transposase_MuDR"/>
</dbReference>
<keyword evidence="3" id="KW-1185">Reference proteome</keyword>
<dbReference type="EMBL" id="JBCGBO010000007">
    <property type="protein sequence ID" value="KAK9188069.1"/>
    <property type="molecule type" value="Genomic_DNA"/>
</dbReference>
<name>A0AAP0M1Q5_9ROSI</name>
<comment type="caution">
    <text evidence="2">The sequence shown here is derived from an EMBL/GenBank/DDBJ whole genome shotgun (WGS) entry which is preliminary data.</text>
</comment>
<sequence length="673" mass="76192">MSQVRVLVMYDGKWFCSPSGYYLYSGGQTKGIIVSDDITYKELVDRLYGIVKVDTNEYVITMKSLYKANIPTMPVEIVDDDDVRFFIQENAAHPTELRSPICITIEHKGSQCQETEGYHAALDHQTPAASRSESNQISVVVPGMQATEVEEQNLNAFNDDPVAANFGTEAPLGCGDGILAANIEVSEQQDDIQRLDLSQDDCGDKLPIRRSNTRSAAVNPFHSYEDIVCGKTFTSKKDLIKKLKLGAAKKNFAFKVSKSTKDRFEVVCADTNCKWRLRATKTAEDEYFEIRRFSNIHICTQPPAKNRKKQTALQRPDGERGIRKCGRLVMIKRGSRSKAWQGPRLPVLIACLGLILVVSILLMGENSEKPNSSYGLVKQKWNSFDSSVQLNPTVELRNGTDVIWQIPDSPKAVLFLAHGCNGRAVHFWDRSPNCPNCIGLPEERLLILHALSRGFAVITISSVGRCWTLGEERLVVREIIRWWVERHKLEKLPLVALGASSGGYFVSALAKGLRFSSIALMIAEGLFDQMDIPEDYPPTLFVHMPKDSYRQRKIGEFLEVLRNKGIDVAEIECMEFPLSRNFFTDRIPGLEQANSTKLFELFQEKGFIDENGYMRSDGRRTRWKEALRESNAIFLNKNLVHHVQEELNLAFAYHEMTSLPSQQIFKWFETHMS</sequence>
<evidence type="ECO:0000313" key="3">
    <source>
        <dbReference type="Proteomes" id="UP001428341"/>
    </source>
</evidence>
<protein>
    <recommendedName>
        <fullName evidence="1">Transposase MuDR plant domain-containing protein</fullName>
    </recommendedName>
</protein>